<reference evidence="3" key="1">
    <citation type="submission" date="2014-05" db="EMBL/GenBank/DDBJ databases">
        <title>ATOL: Assembling a taxonomically balanced genome-scale reconstruction of the evolutionary history of the Enterobacteriaceae.</title>
        <authorList>
            <person name="Plunkett G. III"/>
            <person name="Neeno-Eckwall E.C."/>
            <person name="Glasner J.D."/>
            <person name="Perna N.T."/>
        </authorList>
    </citation>
    <scope>NUCLEOTIDE SEQUENCE [LARGE SCALE GENOMIC DNA]</scope>
    <source>
        <strain evidence="3">ATCC 49490</strain>
    </source>
</reference>
<proteinExistence type="predicted"/>
<feature type="domain" description="HEPN AbiJ-N-terminal" evidence="1">
    <location>
        <begin position="4"/>
        <end position="155"/>
    </location>
</feature>
<comment type="caution">
    <text evidence="2">The sequence shown here is derived from an EMBL/GenBank/DDBJ whole genome shotgun (WGS) entry which is preliminary data.</text>
</comment>
<dbReference type="InterPro" id="IPR049503">
    <property type="entry name" value="AbiJ_NTD4"/>
</dbReference>
<dbReference type="eggNOG" id="ENOG5030H02">
    <property type="taxonomic scope" value="Bacteria"/>
</dbReference>
<dbReference type="RefSeq" id="WP_038160049.1">
    <property type="nucleotide sequence ID" value="NZ_JMTB01000105.1"/>
</dbReference>
<name>A0A084ZUB2_9ENTR</name>
<protein>
    <recommendedName>
        <fullName evidence="1">HEPN AbiJ-N-terminal domain-containing protein</fullName>
    </recommendedName>
</protein>
<accession>A0A084ZUB2</accession>
<evidence type="ECO:0000259" key="1">
    <source>
        <dbReference type="Pfam" id="PF18863"/>
    </source>
</evidence>
<dbReference type="Proteomes" id="UP000028630">
    <property type="component" value="Unassembled WGS sequence"/>
</dbReference>
<keyword evidence="3" id="KW-1185">Reference proteome</keyword>
<organism evidence="2 3">
    <name type="scientific">Trabulsiella guamensis ATCC 49490</name>
    <dbReference type="NCBI Taxonomy" id="1005994"/>
    <lineage>
        <taxon>Bacteria</taxon>
        <taxon>Pseudomonadati</taxon>
        <taxon>Pseudomonadota</taxon>
        <taxon>Gammaproteobacteria</taxon>
        <taxon>Enterobacterales</taxon>
        <taxon>Enterobacteriaceae</taxon>
        <taxon>Trabulsiella</taxon>
    </lineage>
</organism>
<dbReference type="Pfam" id="PF18863">
    <property type="entry name" value="AbiJ_NTD4"/>
    <property type="match status" value="1"/>
</dbReference>
<dbReference type="AlphaFoldDB" id="A0A084ZUB2"/>
<gene>
    <name evidence="2" type="ORF">GTGU_03574</name>
</gene>
<dbReference type="OrthoDB" id="9786278at2"/>
<dbReference type="EMBL" id="JMTB01000105">
    <property type="protein sequence ID" value="KFC01057.1"/>
    <property type="molecule type" value="Genomic_DNA"/>
</dbReference>
<evidence type="ECO:0000313" key="3">
    <source>
        <dbReference type="Proteomes" id="UP000028630"/>
    </source>
</evidence>
<sequence length="276" mass="31637">MAKPFSQRYGYVKVEEVIQVSDLDDETRRAIWNCLYVTFFDNSNFSNYAVNCAKMVWTYHFNFDADKIPSYDKDYPPRASLLTTIKKYIYACEWFHLFDLIEFLVENTSLLSKVALDKYLNHVFRKFGVGYTIINGLVTPVSDEVEIESVQKAIDNNIESSKYHLQRALELLSDREQPDFRNSIKESISAIESLCRKITGDDKGTLGKLIKVVEEKGYIHQSMKNAFSSLYGYTSDTGGIRHSLTDAGENPTLEDARYMLVICSAFSNYLISKMGD</sequence>
<evidence type="ECO:0000313" key="2">
    <source>
        <dbReference type="EMBL" id="KFC01057.1"/>
    </source>
</evidence>